<dbReference type="EMBL" id="BKCJ011719503">
    <property type="protein sequence ID" value="GFD48312.1"/>
    <property type="molecule type" value="Genomic_DNA"/>
</dbReference>
<name>A0A699WKJ7_TANCI</name>
<gene>
    <name evidence="1" type="ORF">Tci_920281</name>
</gene>
<organism evidence="1">
    <name type="scientific">Tanacetum cinerariifolium</name>
    <name type="common">Dalmatian daisy</name>
    <name type="synonym">Chrysanthemum cinerariifolium</name>
    <dbReference type="NCBI Taxonomy" id="118510"/>
    <lineage>
        <taxon>Eukaryota</taxon>
        <taxon>Viridiplantae</taxon>
        <taxon>Streptophyta</taxon>
        <taxon>Embryophyta</taxon>
        <taxon>Tracheophyta</taxon>
        <taxon>Spermatophyta</taxon>
        <taxon>Magnoliopsida</taxon>
        <taxon>eudicotyledons</taxon>
        <taxon>Gunneridae</taxon>
        <taxon>Pentapetalae</taxon>
        <taxon>asterids</taxon>
        <taxon>campanulids</taxon>
        <taxon>Asterales</taxon>
        <taxon>Asteraceae</taxon>
        <taxon>Asteroideae</taxon>
        <taxon>Anthemideae</taxon>
        <taxon>Anthemidinae</taxon>
        <taxon>Tanacetum</taxon>
    </lineage>
</organism>
<feature type="non-terminal residue" evidence="1">
    <location>
        <position position="1"/>
    </location>
</feature>
<dbReference type="AlphaFoldDB" id="A0A699WKJ7"/>
<evidence type="ECO:0000313" key="1">
    <source>
        <dbReference type="EMBL" id="GFD48312.1"/>
    </source>
</evidence>
<protein>
    <submittedName>
        <fullName evidence="1">Uncharacterized protein</fullName>
    </submittedName>
</protein>
<accession>A0A699WKJ7</accession>
<sequence>SATEDGDDGALEIHECVRVLAEKRRLLGKASGSKP</sequence>
<proteinExistence type="predicted"/>
<comment type="caution">
    <text evidence="1">The sequence shown here is derived from an EMBL/GenBank/DDBJ whole genome shotgun (WGS) entry which is preliminary data.</text>
</comment>
<reference evidence="1" key="1">
    <citation type="journal article" date="2019" name="Sci. Rep.">
        <title>Draft genome of Tanacetum cinerariifolium, the natural source of mosquito coil.</title>
        <authorList>
            <person name="Yamashiro T."/>
            <person name="Shiraishi A."/>
            <person name="Satake H."/>
            <person name="Nakayama K."/>
        </authorList>
    </citation>
    <scope>NUCLEOTIDE SEQUENCE</scope>
</reference>